<evidence type="ECO:0000313" key="5">
    <source>
        <dbReference type="Proteomes" id="UP001016761"/>
    </source>
</evidence>
<evidence type="ECO:0000313" key="4">
    <source>
        <dbReference type="Proteomes" id="UP000728647"/>
    </source>
</evidence>
<dbReference type="AlphaFoldDB" id="A0A8J8KB94"/>
<name>A0A8J8KB94_9EURY</name>
<evidence type="ECO:0000313" key="2">
    <source>
        <dbReference type="EMBL" id="NUB91075.1"/>
    </source>
</evidence>
<dbReference type="Proteomes" id="UP000728647">
    <property type="component" value="Unassembled WGS sequence"/>
</dbReference>
<reference evidence="2 5" key="1">
    <citation type="submission" date="2020-06" db="EMBL/GenBank/DDBJ databases">
        <title>Haloterrigena sp. nov., an extremely halophilic archaeon isolated from a saline sediment.</title>
        <authorList>
            <person name="Liu B.-B."/>
        </authorList>
    </citation>
    <scope>NUCLEOTIDE SEQUENCE</scope>
    <source>
        <strain evidence="2">SYSU A121-1</strain>
        <strain evidence="3 5">SYSU A558-1</strain>
    </source>
</reference>
<comment type="caution">
    <text evidence="2">The sequence shown here is derived from an EMBL/GenBank/DDBJ whole genome shotgun (WGS) entry which is preliminary data.</text>
</comment>
<organism evidence="2 4">
    <name type="scientific">Haloterrigena gelatinilytica</name>
    <dbReference type="NCBI Taxonomy" id="2741724"/>
    <lineage>
        <taxon>Archaea</taxon>
        <taxon>Methanobacteriati</taxon>
        <taxon>Methanobacteriota</taxon>
        <taxon>Stenosarchaea group</taxon>
        <taxon>Halobacteria</taxon>
        <taxon>Halobacteriales</taxon>
        <taxon>Natrialbaceae</taxon>
        <taxon>Haloterrigena</taxon>
    </lineage>
</organism>
<keyword evidence="1" id="KW-1133">Transmembrane helix</keyword>
<keyword evidence="1" id="KW-0472">Membrane</keyword>
<protein>
    <submittedName>
        <fullName evidence="2">Uncharacterized protein</fullName>
    </submittedName>
</protein>
<sequence length="62" mass="6956">MGLERFVRLNLILLPVLVTSGYLLRDSIPLILYIPVAGYCIFAGIICITWLLSQLETFGQNT</sequence>
<gene>
    <name evidence="2" type="ORF">HT576_08580</name>
    <name evidence="3" type="ORF">HTZ84_12445</name>
</gene>
<accession>A0A8J8KB94</accession>
<dbReference type="EMBL" id="JABUQZ010000001">
    <property type="protein sequence ID" value="NUC73111.1"/>
    <property type="molecule type" value="Genomic_DNA"/>
</dbReference>
<proteinExistence type="predicted"/>
<keyword evidence="1" id="KW-0812">Transmembrane</keyword>
<dbReference type="Proteomes" id="UP001016761">
    <property type="component" value="Unassembled WGS sequence"/>
</dbReference>
<feature type="transmembrane region" description="Helical" evidence="1">
    <location>
        <begin position="30"/>
        <end position="52"/>
    </location>
</feature>
<feature type="transmembrane region" description="Helical" evidence="1">
    <location>
        <begin position="7"/>
        <end position="24"/>
    </location>
</feature>
<keyword evidence="5" id="KW-1185">Reference proteome</keyword>
<evidence type="ECO:0000256" key="1">
    <source>
        <dbReference type="SAM" id="Phobius"/>
    </source>
</evidence>
<dbReference type="OrthoDB" id="181840at2157"/>
<evidence type="ECO:0000313" key="3">
    <source>
        <dbReference type="EMBL" id="NUC73111.1"/>
    </source>
</evidence>
<dbReference type="EMBL" id="JABURA010000001">
    <property type="protein sequence ID" value="NUB91075.1"/>
    <property type="molecule type" value="Genomic_DNA"/>
</dbReference>
<dbReference type="RefSeq" id="WP_174680973.1">
    <property type="nucleotide sequence ID" value="NZ_JABUQZ010000001.1"/>
</dbReference>